<evidence type="ECO:0000313" key="3">
    <source>
        <dbReference type="Proteomes" id="UP000050761"/>
    </source>
</evidence>
<feature type="region of interest" description="Disordered" evidence="1">
    <location>
        <begin position="57"/>
        <end position="77"/>
    </location>
</feature>
<gene>
    <name evidence="2" type="ORF">HPBE_LOCUS24688</name>
</gene>
<feature type="compositionally biased region" description="Basic and acidic residues" evidence="1">
    <location>
        <begin position="7"/>
        <end position="31"/>
    </location>
</feature>
<dbReference type="WBParaSite" id="HPBE_0002468901-mRNA-1">
    <property type="protein sequence ID" value="HPBE_0002468901-mRNA-1"/>
    <property type="gene ID" value="HPBE_0002468901"/>
</dbReference>
<reference evidence="4" key="2">
    <citation type="submission" date="2019-09" db="UniProtKB">
        <authorList>
            <consortium name="WormBaseParasite"/>
        </authorList>
    </citation>
    <scope>IDENTIFICATION</scope>
</reference>
<name>A0A183GPR9_HELPZ</name>
<accession>A0A3P8HJY0</accession>
<evidence type="ECO:0000313" key="4">
    <source>
        <dbReference type="WBParaSite" id="HPBE_0002468901-mRNA-1"/>
    </source>
</evidence>
<sequence>MPVDNRGAMDSESFRSRITAQEKENDKRTDDAPEAQTDVANVRVLLGEVQRRLVEVGDRKPSYKDEERMGNDNNDNAKVEKVDLADWSSLRATLEAAFEIMGRTNPKGSSGAVLKSMSEKGRLNYVCKDGYLKTTASSASSSPEL</sequence>
<dbReference type="AlphaFoldDB" id="A0A183GPR9"/>
<accession>A0A183GPR9</accession>
<proteinExistence type="predicted"/>
<reference evidence="2 3" key="1">
    <citation type="submission" date="2018-11" db="EMBL/GenBank/DDBJ databases">
        <authorList>
            <consortium name="Pathogen Informatics"/>
        </authorList>
    </citation>
    <scope>NUCLEOTIDE SEQUENCE [LARGE SCALE GENOMIC DNA]</scope>
</reference>
<keyword evidence="3" id="KW-1185">Reference proteome</keyword>
<dbReference type="Proteomes" id="UP000050761">
    <property type="component" value="Unassembled WGS sequence"/>
</dbReference>
<evidence type="ECO:0000313" key="2">
    <source>
        <dbReference type="EMBL" id="VDP46729.1"/>
    </source>
</evidence>
<dbReference type="EMBL" id="UZAH01036696">
    <property type="protein sequence ID" value="VDP46729.1"/>
    <property type="molecule type" value="Genomic_DNA"/>
</dbReference>
<feature type="region of interest" description="Disordered" evidence="1">
    <location>
        <begin position="1"/>
        <end position="37"/>
    </location>
</feature>
<protein>
    <submittedName>
        <fullName evidence="4">HARE-HTH domain-containing protein</fullName>
    </submittedName>
</protein>
<organism evidence="3 4">
    <name type="scientific">Heligmosomoides polygyrus</name>
    <name type="common">Parasitic roundworm</name>
    <dbReference type="NCBI Taxonomy" id="6339"/>
    <lineage>
        <taxon>Eukaryota</taxon>
        <taxon>Metazoa</taxon>
        <taxon>Ecdysozoa</taxon>
        <taxon>Nematoda</taxon>
        <taxon>Chromadorea</taxon>
        <taxon>Rhabditida</taxon>
        <taxon>Rhabditina</taxon>
        <taxon>Rhabditomorpha</taxon>
        <taxon>Strongyloidea</taxon>
        <taxon>Heligmosomidae</taxon>
        <taxon>Heligmosomoides</taxon>
    </lineage>
</organism>
<evidence type="ECO:0000256" key="1">
    <source>
        <dbReference type="SAM" id="MobiDB-lite"/>
    </source>
</evidence>